<feature type="compositionally biased region" description="Polar residues" evidence="2">
    <location>
        <begin position="1047"/>
        <end position="1058"/>
    </location>
</feature>
<dbReference type="InterPro" id="IPR011993">
    <property type="entry name" value="PH-like_dom_sf"/>
</dbReference>
<feature type="compositionally biased region" description="Polar residues" evidence="2">
    <location>
        <begin position="499"/>
        <end position="508"/>
    </location>
</feature>
<evidence type="ECO:0000313" key="5">
    <source>
        <dbReference type="Proteomes" id="UP000053317"/>
    </source>
</evidence>
<feature type="compositionally biased region" description="Basic and acidic residues" evidence="2">
    <location>
        <begin position="459"/>
        <end position="469"/>
    </location>
</feature>
<dbReference type="OrthoDB" id="2149224at2759"/>
<feature type="compositionally biased region" description="Polar residues" evidence="2">
    <location>
        <begin position="1"/>
        <end position="13"/>
    </location>
</feature>
<dbReference type="GO" id="GO:0005938">
    <property type="term" value="C:cell cortex"/>
    <property type="evidence" value="ECO:0007669"/>
    <property type="project" value="InterPro"/>
</dbReference>
<feature type="compositionally biased region" description="Polar residues" evidence="2">
    <location>
        <begin position="516"/>
        <end position="530"/>
    </location>
</feature>
<keyword evidence="1" id="KW-0175">Coiled coil</keyword>
<feature type="compositionally biased region" description="Polar residues" evidence="2">
    <location>
        <begin position="776"/>
        <end position="791"/>
    </location>
</feature>
<feature type="region of interest" description="Disordered" evidence="2">
    <location>
        <begin position="745"/>
        <end position="846"/>
    </location>
</feature>
<accession>A0A0G2HAL0</accession>
<dbReference type="GO" id="GO:0005739">
    <property type="term" value="C:mitochondrion"/>
    <property type="evidence" value="ECO:0007669"/>
    <property type="project" value="TreeGrafter"/>
</dbReference>
<feature type="region of interest" description="Disordered" evidence="2">
    <location>
        <begin position="147"/>
        <end position="182"/>
    </location>
</feature>
<dbReference type="SMART" id="SM00233">
    <property type="entry name" value="PH"/>
    <property type="match status" value="1"/>
</dbReference>
<evidence type="ECO:0000259" key="3">
    <source>
        <dbReference type="PROSITE" id="PS50003"/>
    </source>
</evidence>
<feature type="coiled-coil region" evidence="1">
    <location>
        <begin position="1416"/>
        <end position="1443"/>
    </location>
</feature>
<feature type="compositionally biased region" description="Polar residues" evidence="2">
    <location>
        <begin position="539"/>
        <end position="553"/>
    </location>
</feature>
<feature type="coiled-coil region" evidence="1">
    <location>
        <begin position="200"/>
        <end position="304"/>
    </location>
</feature>
<reference evidence="4 5" key="2">
    <citation type="submission" date="2015-05" db="EMBL/GenBank/DDBJ databases">
        <authorList>
            <person name="Morales-Cruz A."/>
            <person name="Amrine K.C."/>
            <person name="Cantu D."/>
        </authorList>
    </citation>
    <scope>NUCLEOTIDE SEQUENCE [LARGE SCALE GENOMIC DNA]</scope>
    <source>
        <strain evidence="4">UCRPC4</strain>
    </source>
</reference>
<feature type="compositionally biased region" description="Acidic residues" evidence="2">
    <location>
        <begin position="362"/>
        <end position="373"/>
    </location>
</feature>
<feature type="domain" description="PH" evidence="3">
    <location>
        <begin position="1177"/>
        <end position="1288"/>
    </location>
</feature>
<evidence type="ECO:0000256" key="1">
    <source>
        <dbReference type="SAM" id="Coils"/>
    </source>
</evidence>
<feature type="region of interest" description="Disordered" evidence="2">
    <location>
        <begin position="1"/>
        <end position="20"/>
    </location>
</feature>
<evidence type="ECO:0000313" key="4">
    <source>
        <dbReference type="EMBL" id="KKY25625.1"/>
    </source>
</evidence>
<dbReference type="GO" id="GO:0005543">
    <property type="term" value="F:phospholipid binding"/>
    <property type="evidence" value="ECO:0007669"/>
    <property type="project" value="InterPro"/>
</dbReference>
<dbReference type="InterPro" id="IPR001849">
    <property type="entry name" value="PH_domain"/>
</dbReference>
<feature type="region of interest" description="Disordered" evidence="2">
    <location>
        <begin position="1002"/>
        <end position="1140"/>
    </location>
</feature>
<feature type="compositionally biased region" description="Polar residues" evidence="2">
    <location>
        <begin position="683"/>
        <end position="693"/>
    </location>
</feature>
<feature type="compositionally biased region" description="Low complexity" evidence="2">
    <location>
        <begin position="1113"/>
        <end position="1122"/>
    </location>
</feature>
<feature type="region of interest" description="Disordered" evidence="2">
    <location>
        <begin position="362"/>
        <end position="399"/>
    </location>
</feature>
<dbReference type="CDD" id="cd13365">
    <property type="entry name" value="PH_PLC_plant-like"/>
    <property type="match status" value="1"/>
</dbReference>
<dbReference type="InterPro" id="IPR024774">
    <property type="entry name" value="PH_dom-Mcp5-type"/>
</dbReference>
<dbReference type="PANTHER" id="PTHR28190">
    <property type="entry name" value="NUCLEAR MIGRATION PROTEIN NUM1"/>
    <property type="match status" value="1"/>
</dbReference>
<feature type="region of interest" description="Disordered" evidence="2">
    <location>
        <begin position="1388"/>
        <end position="1408"/>
    </location>
</feature>
<name>A0A0G2HAL0_PHACM</name>
<feature type="coiled-coil region" evidence="1">
    <location>
        <begin position="84"/>
        <end position="131"/>
    </location>
</feature>
<dbReference type="Pfam" id="PF12814">
    <property type="entry name" value="Mcp5_PH"/>
    <property type="match status" value="1"/>
</dbReference>
<feature type="compositionally biased region" description="Polar residues" evidence="2">
    <location>
        <begin position="609"/>
        <end position="618"/>
    </location>
</feature>
<dbReference type="PROSITE" id="PS50003">
    <property type="entry name" value="PH_DOMAIN"/>
    <property type="match status" value="1"/>
</dbReference>
<dbReference type="Proteomes" id="UP000053317">
    <property type="component" value="Unassembled WGS sequence"/>
</dbReference>
<feature type="region of interest" description="Disordered" evidence="2">
    <location>
        <begin position="920"/>
        <end position="941"/>
    </location>
</feature>
<feature type="compositionally biased region" description="Polar residues" evidence="2">
    <location>
        <begin position="1002"/>
        <end position="1011"/>
    </location>
</feature>
<feature type="region of interest" description="Disordered" evidence="2">
    <location>
        <begin position="442"/>
        <end position="718"/>
    </location>
</feature>
<feature type="compositionally biased region" description="Polar residues" evidence="2">
    <location>
        <begin position="635"/>
        <end position="652"/>
    </location>
</feature>
<dbReference type="Gene3D" id="2.30.29.30">
    <property type="entry name" value="Pleckstrin-homology domain (PH domain)/Phosphotyrosine-binding domain (PTB)"/>
    <property type="match status" value="1"/>
</dbReference>
<feature type="compositionally biased region" description="Polar residues" evidence="2">
    <location>
        <begin position="156"/>
        <end position="169"/>
    </location>
</feature>
<reference evidence="4 5" key="1">
    <citation type="submission" date="2015-05" db="EMBL/GenBank/DDBJ databases">
        <title>Distinctive expansion of gene families associated with plant cell wall degradation and secondary metabolism in the genomes of grapevine trunk pathogens.</title>
        <authorList>
            <person name="Lawrence D.P."/>
            <person name="Travadon R."/>
            <person name="Rolshausen P.E."/>
            <person name="Baumgartner K."/>
        </authorList>
    </citation>
    <scope>NUCLEOTIDE SEQUENCE [LARGE SCALE GENOMIC DNA]</scope>
    <source>
        <strain evidence="4">UCRPC4</strain>
    </source>
</reference>
<protein>
    <submittedName>
        <fullName evidence="4">Putative anucleate primary sterigmata protein a</fullName>
    </submittedName>
</protein>
<feature type="compositionally biased region" description="Polar residues" evidence="2">
    <location>
        <begin position="1020"/>
        <end position="1034"/>
    </location>
</feature>
<feature type="compositionally biased region" description="Low complexity" evidence="2">
    <location>
        <begin position="819"/>
        <end position="832"/>
    </location>
</feature>
<dbReference type="EMBL" id="LCWF01000040">
    <property type="protein sequence ID" value="KKY25625.1"/>
    <property type="molecule type" value="Genomic_DNA"/>
</dbReference>
<proteinExistence type="predicted"/>
<dbReference type="SUPFAM" id="SSF50729">
    <property type="entry name" value="PH domain-like"/>
    <property type="match status" value="1"/>
</dbReference>
<dbReference type="GO" id="GO:0032065">
    <property type="term" value="P:maintenance of protein location in cell cortex"/>
    <property type="evidence" value="ECO:0007669"/>
    <property type="project" value="InterPro"/>
</dbReference>
<feature type="compositionally biased region" description="Low complexity" evidence="2">
    <location>
        <begin position="1131"/>
        <end position="1140"/>
    </location>
</feature>
<gene>
    <name evidence="4" type="ORF">UCRPC4_g01696</name>
</gene>
<feature type="compositionally biased region" description="Polar residues" evidence="2">
    <location>
        <begin position="590"/>
        <end position="601"/>
    </location>
</feature>
<dbReference type="GO" id="GO:0000226">
    <property type="term" value="P:microtubule cytoskeleton organization"/>
    <property type="evidence" value="ECO:0007669"/>
    <property type="project" value="TreeGrafter"/>
</dbReference>
<keyword evidence="5" id="KW-1185">Reference proteome</keyword>
<organism evidence="4 5">
    <name type="scientific">Phaeomoniella chlamydospora</name>
    <name type="common">Phaeoacremonium chlamydosporum</name>
    <dbReference type="NCBI Taxonomy" id="158046"/>
    <lineage>
        <taxon>Eukaryota</taxon>
        <taxon>Fungi</taxon>
        <taxon>Dikarya</taxon>
        <taxon>Ascomycota</taxon>
        <taxon>Pezizomycotina</taxon>
        <taxon>Eurotiomycetes</taxon>
        <taxon>Chaetothyriomycetidae</taxon>
        <taxon>Phaeomoniellales</taxon>
        <taxon>Phaeomoniellaceae</taxon>
        <taxon>Phaeomoniella</taxon>
    </lineage>
</organism>
<feature type="compositionally biased region" description="Basic residues" evidence="2">
    <location>
        <begin position="620"/>
        <end position="634"/>
    </location>
</feature>
<dbReference type="GO" id="GO:0015631">
    <property type="term" value="F:tubulin binding"/>
    <property type="evidence" value="ECO:0007669"/>
    <property type="project" value="TreeGrafter"/>
</dbReference>
<dbReference type="InterPro" id="IPR053005">
    <property type="entry name" value="Nuclear_Pos-Cytoskel_Interact"/>
</dbReference>
<sequence>MAATVSNGAQQPLGNGAEANTVAGLEDPFTAGHVNQHPHPHRYSAFDTQLFSLNAASSPGQIKRTIEAHIAETDRRLGDASKLGTTLLEQRRELQEKLQEVEKQQDDAELSPELRERLRELEKEYNEVGRDSARAILAPRSRVVSAEEPAAASPAHFSTQATASPTKVTAPTRKQRNQPSSRVGDIQFAADISTSLLAQVRQLQAVLAEREEALKQLALEKSKLELEAEGFNQRLRALDENEQRYKDENWNLETQTHELLASVKDSSDREKKLNATLAAALAEKSRAQNELDELKLAHGKLSDDHSAAQKTYDSELHALRRIVDVGDAEKLSLQNRIEELTSQNQELAKAVAARLRAKEEGLDEYGLESEDLERDMSTPENSPPPSPTKGTPRHPGLESETLKSSLHHAHRMIQNLKGNIHREKTEKIELKRMLQEARDELEARRGDANLGSGSKRQKNKADTFKKPSRPDMLGGSRRIRTDVELEEAEWQDHDGDLTPSRSTATRQQPGAWPASVPTTDLSDAYQTANDTDAFETANERGTGTESEAFQTVDESMAGESTDELTETEERGTKGGRGGTIRAKRPEVLSSRMSFQSTASTSADEDQEEIQTPVQTQPQKYRLRLSKFINPRRSRSSIGTPNSAHSSAKNSPASFYDKSPPAQGGQSLFAELGGAGSDGEFSTPGRSSVISPKSTPGGAPQSASKSVVASPYPEIPSRPQMVDSAMMTEPWVPEPAKSDDTVAAIAPSERSSIASLPPLPSDFPLPPSHPGSPGVMDSSTQYTPLKSLQESPSRGLPTFITPPKTVWDEEQETSPPAPAPASLSLSQLATQETHPVDPDTPTPVTPMLAYSGISAQEVTPVEPEPLAIVEARPATAKKAEESRPSTAQKTAVGAGLLGSVGAALGLKRATDKDEPIIAEDQADMEGMRPQASSSHSRVPLQDISGNVANVPAEKVMEKPTVMNDQGAQTLLTSAQIDKALMDRVRTSTSPVPATVPLSAATYQSQSTGSSFVPPSPAASSRGRSLTTESQGSVVQKTVPAVSTPRRPGSSSSVRQSLTANHPPLPPDHKQAIVAAGGRLPSDAKTDRQIMGPPIAPASAYKRPQTPGERSIASPTRGGTTPRPRGSRAGATSQLSRRSSVSSFASELDERFNIHANALPGSHTFEPGTDPRMIQAITQTMIGEFLWKYTRKPGRGDMSSTRHRRYFWVHPYTKTLYWSDQDPQTAGRSELKAKSVAIEAVRVVTDDNPMPPGLHRKSIEVITPGRKIKFTASTGQRHETWFNALSYLLLRNQEDGNTNGVITDPTSLTAEDVDEFNPGVLPSRISLSSYNSRTTQNTAIRTSSRLSARQSSQMGDMTITTPTLAVPSNQDSVRKGSISRLSNMFRNSVGYGRLRSDGPGARTPGEEGQNGIYNASLVEDKHDSAEDLRKEMLQQERDSDRLENVRACCDGK</sequence>
<evidence type="ECO:0000256" key="2">
    <source>
        <dbReference type="SAM" id="MobiDB-lite"/>
    </source>
</evidence>
<dbReference type="PANTHER" id="PTHR28190:SF1">
    <property type="entry name" value="NUCLEAR MIGRATION PROTEIN NUM1"/>
    <property type="match status" value="1"/>
</dbReference>
<comment type="caution">
    <text evidence="4">The sequence shown here is derived from an EMBL/GenBank/DDBJ whole genome shotgun (WGS) entry which is preliminary data.</text>
</comment>
<feature type="compositionally biased region" description="Pro residues" evidence="2">
    <location>
        <begin position="756"/>
        <end position="769"/>
    </location>
</feature>